<evidence type="ECO:0000313" key="2">
    <source>
        <dbReference type="Proteomes" id="UP001292094"/>
    </source>
</evidence>
<name>A0AAE1NWJ0_9EUCA</name>
<protein>
    <submittedName>
        <fullName evidence="1">Uncharacterized protein</fullName>
    </submittedName>
</protein>
<dbReference type="Proteomes" id="UP001292094">
    <property type="component" value="Unassembled WGS sequence"/>
</dbReference>
<reference evidence="1" key="1">
    <citation type="submission" date="2023-11" db="EMBL/GenBank/DDBJ databases">
        <title>Genome assemblies of two species of porcelain crab, Petrolisthes cinctipes and Petrolisthes manimaculis (Anomura: Porcellanidae).</title>
        <authorList>
            <person name="Angst P."/>
        </authorList>
    </citation>
    <scope>NUCLEOTIDE SEQUENCE</scope>
    <source>
        <strain evidence="1">PB745_02</strain>
        <tissue evidence="1">Gill</tissue>
    </source>
</reference>
<organism evidence="1 2">
    <name type="scientific">Petrolisthes manimaculis</name>
    <dbReference type="NCBI Taxonomy" id="1843537"/>
    <lineage>
        <taxon>Eukaryota</taxon>
        <taxon>Metazoa</taxon>
        <taxon>Ecdysozoa</taxon>
        <taxon>Arthropoda</taxon>
        <taxon>Crustacea</taxon>
        <taxon>Multicrustacea</taxon>
        <taxon>Malacostraca</taxon>
        <taxon>Eumalacostraca</taxon>
        <taxon>Eucarida</taxon>
        <taxon>Decapoda</taxon>
        <taxon>Pleocyemata</taxon>
        <taxon>Anomura</taxon>
        <taxon>Galatheoidea</taxon>
        <taxon>Porcellanidae</taxon>
        <taxon>Petrolisthes</taxon>
    </lineage>
</organism>
<evidence type="ECO:0000313" key="1">
    <source>
        <dbReference type="EMBL" id="KAK4296789.1"/>
    </source>
</evidence>
<dbReference type="AlphaFoldDB" id="A0AAE1NWJ0"/>
<gene>
    <name evidence="1" type="ORF">Pmani_030744</name>
</gene>
<sequence length="71" mass="8445">MPRDWLPPSINPWKMEGLANNKEILLKRWRRGSWRRVLEKQLRGGGEIGEVLKEEVVKEEEEEEEEGEEES</sequence>
<proteinExistence type="predicted"/>
<dbReference type="EMBL" id="JAWZYT010003772">
    <property type="protein sequence ID" value="KAK4296789.1"/>
    <property type="molecule type" value="Genomic_DNA"/>
</dbReference>
<accession>A0AAE1NWJ0</accession>
<keyword evidence="2" id="KW-1185">Reference proteome</keyword>
<comment type="caution">
    <text evidence="1">The sequence shown here is derived from an EMBL/GenBank/DDBJ whole genome shotgun (WGS) entry which is preliminary data.</text>
</comment>